<dbReference type="EMBL" id="JAFNAA010000005">
    <property type="protein sequence ID" value="MBO1107776.1"/>
    <property type="molecule type" value="Genomic_DNA"/>
</dbReference>
<name>A0A8E0SZI7_PLESH</name>
<proteinExistence type="inferred from homology"/>
<dbReference type="Gene3D" id="3.40.50.300">
    <property type="entry name" value="P-loop containing nucleotide triphosphate hydrolases"/>
    <property type="match status" value="1"/>
</dbReference>
<feature type="binding site" evidence="4">
    <location>
        <position position="301"/>
    </location>
    <ligand>
        <name>Zn(2+)</name>
        <dbReference type="ChEBI" id="CHEBI:29105"/>
    </ligand>
</feature>
<dbReference type="InterPro" id="IPR010914">
    <property type="entry name" value="RsgA_GTPase_dom"/>
</dbReference>
<feature type="binding site" evidence="4">
    <location>
        <position position="307"/>
    </location>
    <ligand>
        <name>Zn(2+)</name>
        <dbReference type="ChEBI" id="CHEBI:29105"/>
    </ligand>
</feature>
<evidence type="ECO:0000313" key="6">
    <source>
        <dbReference type="EMBL" id="MBO1107776.1"/>
    </source>
</evidence>
<evidence type="ECO:0000256" key="3">
    <source>
        <dbReference type="ARBA" id="ARBA00023134"/>
    </source>
</evidence>
<dbReference type="PANTHER" id="PTHR32120">
    <property type="entry name" value="SMALL RIBOSOMAL SUBUNIT BIOGENESIS GTPASE RSGA"/>
    <property type="match status" value="1"/>
</dbReference>
<organism evidence="6 7">
    <name type="scientific">Plesiomonas shigelloides</name>
    <name type="common">Aeromonas shigelloides</name>
    <dbReference type="NCBI Taxonomy" id="703"/>
    <lineage>
        <taxon>Bacteria</taxon>
        <taxon>Pseudomonadati</taxon>
        <taxon>Pseudomonadota</taxon>
        <taxon>Gammaproteobacteria</taxon>
        <taxon>Enterobacterales</taxon>
        <taxon>Enterobacteriaceae</taxon>
        <taxon>Plesiomonas</taxon>
    </lineage>
</organism>
<dbReference type="GeneID" id="69704521"/>
<protein>
    <recommendedName>
        <fullName evidence="4">Small ribosomal subunit biogenesis GTPase RsgA</fullName>
        <ecNumber evidence="4">3.6.1.-</ecNumber>
    </recommendedName>
</protein>
<comment type="caution">
    <text evidence="6">The sequence shown here is derived from an EMBL/GenBank/DDBJ whole genome shotgun (WGS) entry which is preliminary data.</text>
</comment>
<evidence type="ECO:0000256" key="2">
    <source>
        <dbReference type="ARBA" id="ARBA00022741"/>
    </source>
</evidence>
<evidence type="ECO:0000256" key="4">
    <source>
        <dbReference type="HAMAP-Rule" id="MF_01820"/>
    </source>
</evidence>
<comment type="cofactor">
    <cofactor evidence="4">
        <name>Zn(2+)</name>
        <dbReference type="ChEBI" id="CHEBI:29105"/>
    </cofactor>
    <text evidence="4">Binds 1 zinc ion per subunit.</text>
</comment>
<dbReference type="PROSITE" id="PS50936">
    <property type="entry name" value="ENGC_GTPASE"/>
    <property type="match status" value="1"/>
</dbReference>
<sequence length="347" mass="38682">MSKKKLTLGQQRRVNANQQRRLKQKDQNPEWDDALLGDAQEGVVISRFGMHADIEAADGSLHRCNLRRAINSLVAGDKVVWRPGKEHIHGISGVVEAVHERHSVLTRPDFYDGVKAVAANIDQIVIVSAVVPELSTDIIDRYLVACEQVNIAPLIVLNKVDLLSAEDRLWAVEALEQYHSIGYRILWVSSHTGEGMDELNDALRERINIFVGQSGVGKSSLINALLPEANAGTGAVSDNSGLGQHTTTAARLYHLLEGGDLIDSPGIREFGLWHLDPEQVTESFIEFRDYLGLCKFRDCKHDNDPGCAIREAVEAGKISQTRYDSYHRILESMLLARARRHFPQRDN</sequence>
<dbReference type="GO" id="GO:0042274">
    <property type="term" value="P:ribosomal small subunit biogenesis"/>
    <property type="evidence" value="ECO:0007669"/>
    <property type="project" value="UniProtKB-UniRule"/>
</dbReference>
<dbReference type="HAMAP" id="MF_01820">
    <property type="entry name" value="GTPase_RsgA"/>
    <property type="match status" value="1"/>
</dbReference>
<dbReference type="Gene3D" id="1.10.40.50">
    <property type="entry name" value="Probable gtpase engc, domain 3"/>
    <property type="match status" value="1"/>
</dbReference>
<accession>A0A8E0SZI7</accession>
<comment type="function">
    <text evidence="4">One of several proteins that assist in the late maturation steps of the functional core of the 30S ribosomal subunit. Helps release RbfA from mature subunits. May play a role in the assembly of ribosomal proteins into the subunit. Circularly permuted GTPase that catalyzes slow GTP hydrolysis, GTPase activity is stimulated by the 30S ribosomal subunit.</text>
</comment>
<feature type="binding site" evidence="4">
    <location>
        <position position="294"/>
    </location>
    <ligand>
        <name>Zn(2+)</name>
        <dbReference type="ChEBI" id="CHEBI:29105"/>
    </ligand>
</feature>
<dbReference type="InterPro" id="IPR012340">
    <property type="entry name" value="NA-bd_OB-fold"/>
</dbReference>
<dbReference type="GO" id="GO:0005525">
    <property type="term" value="F:GTP binding"/>
    <property type="evidence" value="ECO:0007669"/>
    <property type="project" value="UniProtKB-UniRule"/>
</dbReference>
<reference evidence="6" key="1">
    <citation type="submission" date="2021-03" db="EMBL/GenBank/DDBJ databases">
        <title>Plesiomonas shigelloides zfcc0051, isolated from zebrafish feces.</title>
        <authorList>
            <person name="Vanderhoek Z."/>
            <person name="Gaulke C."/>
        </authorList>
    </citation>
    <scope>NUCLEOTIDE SEQUENCE</scope>
    <source>
        <strain evidence="6">Zfcc0051</strain>
    </source>
</reference>
<comment type="subcellular location">
    <subcellularLocation>
        <location evidence="4">Cytoplasm</location>
    </subcellularLocation>
</comment>
<gene>
    <name evidence="4 6" type="primary">rsgA</name>
    <name evidence="6" type="ORF">J2R62_05985</name>
</gene>
<keyword evidence="2 4" id="KW-0547">Nucleotide-binding</keyword>
<feature type="binding site" evidence="4">
    <location>
        <begin position="158"/>
        <end position="161"/>
    </location>
    <ligand>
        <name>GTP</name>
        <dbReference type="ChEBI" id="CHEBI:37565"/>
    </ligand>
</feature>
<dbReference type="Gene3D" id="2.40.50.140">
    <property type="entry name" value="Nucleic acid-binding proteins"/>
    <property type="match status" value="1"/>
</dbReference>
<dbReference type="AlphaFoldDB" id="A0A8E0SZI7"/>
<dbReference type="Pfam" id="PF03193">
    <property type="entry name" value="RsgA_GTPase"/>
    <property type="match status" value="1"/>
</dbReference>
<dbReference type="InterPro" id="IPR027417">
    <property type="entry name" value="P-loop_NTPase"/>
</dbReference>
<feature type="binding site" evidence="4">
    <location>
        <position position="299"/>
    </location>
    <ligand>
        <name>Zn(2+)</name>
        <dbReference type="ChEBI" id="CHEBI:29105"/>
    </ligand>
</feature>
<dbReference type="PANTHER" id="PTHR32120:SF11">
    <property type="entry name" value="SMALL RIBOSOMAL SUBUNIT BIOGENESIS GTPASE RSGA 1, MITOCHONDRIAL-RELATED"/>
    <property type="match status" value="1"/>
</dbReference>
<dbReference type="RefSeq" id="WP_010864782.1">
    <property type="nucleotide sequence ID" value="NZ_CP076371.1"/>
</dbReference>
<dbReference type="CDD" id="cd01854">
    <property type="entry name" value="YjeQ_EngC"/>
    <property type="match status" value="1"/>
</dbReference>
<dbReference type="GO" id="GO:0019843">
    <property type="term" value="F:rRNA binding"/>
    <property type="evidence" value="ECO:0007669"/>
    <property type="project" value="UniProtKB-KW"/>
</dbReference>
<dbReference type="NCBIfam" id="TIGR00157">
    <property type="entry name" value="ribosome small subunit-dependent GTPase A"/>
    <property type="match status" value="1"/>
</dbReference>
<keyword evidence="1 4" id="KW-0690">Ribosome biogenesis</keyword>
<feature type="binding site" evidence="4">
    <location>
        <begin position="212"/>
        <end position="220"/>
    </location>
    <ligand>
        <name>GTP</name>
        <dbReference type="ChEBI" id="CHEBI:37565"/>
    </ligand>
</feature>
<comment type="similarity">
    <text evidence="4">Belongs to the TRAFAC class YlqF/YawG GTPase family. RsgA subfamily.</text>
</comment>
<comment type="subunit">
    <text evidence="4">Monomer. Associates with 30S ribosomal subunit, binds 16S rRNA.</text>
</comment>
<dbReference type="InterPro" id="IPR004881">
    <property type="entry name" value="Ribosome_biogen_GTPase_RsgA"/>
</dbReference>
<evidence type="ECO:0000256" key="1">
    <source>
        <dbReference type="ARBA" id="ARBA00022517"/>
    </source>
</evidence>
<feature type="compositionally biased region" description="Low complexity" evidence="5">
    <location>
        <begin position="10"/>
        <end position="19"/>
    </location>
</feature>
<feature type="region of interest" description="Disordered" evidence="5">
    <location>
        <begin position="1"/>
        <end position="33"/>
    </location>
</feature>
<keyword evidence="3 4" id="KW-0342">GTP-binding</keyword>
<keyword evidence="4" id="KW-0699">rRNA-binding</keyword>
<keyword evidence="4 6" id="KW-0378">Hydrolase</keyword>
<evidence type="ECO:0000256" key="5">
    <source>
        <dbReference type="SAM" id="MobiDB-lite"/>
    </source>
</evidence>
<keyword evidence="4" id="KW-0862">Zinc</keyword>
<dbReference type="Proteomes" id="UP000664658">
    <property type="component" value="Unassembled WGS sequence"/>
</dbReference>
<keyword evidence="4" id="KW-0694">RNA-binding</keyword>
<dbReference type="GO" id="GO:0003924">
    <property type="term" value="F:GTPase activity"/>
    <property type="evidence" value="ECO:0007669"/>
    <property type="project" value="UniProtKB-UniRule"/>
</dbReference>
<dbReference type="SUPFAM" id="SSF52540">
    <property type="entry name" value="P-loop containing nucleoside triphosphate hydrolases"/>
    <property type="match status" value="1"/>
</dbReference>
<dbReference type="PROSITE" id="PS51721">
    <property type="entry name" value="G_CP"/>
    <property type="match status" value="1"/>
</dbReference>
<dbReference type="GO" id="GO:0046872">
    <property type="term" value="F:metal ion binding"/>
    <property type="evidence" value="ECO:0007669"/>
    <property type="project" value="UniProtKB-KW"/>
</dbReference>
<dbReference type="InterPro" id="IPR030378">
    <property type="entry name" value="G_CP_dom"/>
</dbReference>
<dbReference type="GO" id="GO:0005737">
    <property type="term" value="C:cytoplasm"/>
    <property type="evidence" value="ECO:0007669"/>
    <property type="project" value="UniProtKB-SubCell"/>
</dbReference>
<keyword evidence="4" id="KW-0479">Metal-binding</keyword>
<evidence type="ECO:0000313" key="7">
    <source>
        <dbReference type="Proteomes" id="UP000664658"/>
    </source>
</evidence>
<dbReference type="EC" id="3.6.1.-" evidence="4"/>
<dbReference type="NCBIfam" id="NF008931">
    <property type="entry name" value="PRK12288.1"/>
    <property type="match status" value="1"/>
</dbReference>
<keyword evidence="4" id="KW-0963">Cytoplasm</keyword>